<dbReference type="InterPro" id="IPR023210">
    <property type="entry name" value="NADP_OxRdtase_dom"/>
</dbReference>
<protein>
    <submittedName>
        <fullName evidence="3">Voltage-gated shaker-like K channel, subunit beta/KCNAB</fullName>
    </submittedName>
</protein>
<dbReference type="PANTHER" id="PTHR43625">
    <property type="entry name" value="AFLATOXIN B1 ALDEHYDE REDUCTASE"/>
    <property type="match status" value="1"/>
</dbReference>
<dbReference type="AlphaFoldDB" id="A0A0F7SQ82"/>
<dbReference type="EMBL" id="LN483142">
    <property type="protein sequence ID" value="CED82670.1"/>
    <property type="molecule type" value="Genomic_DNA"/>
</dbReference>
<dbReference type="GO" id="GO:0016491">
    <property type="term" value="F:oxidoreductase activity"/>
    <property type="evidence" value="ECO:0007669"/>
    <property type="project" value="UniProtKB-KW"/>
</dbReference>
<feature type="domain" description="NADP-dependent oxidoreductase" evidence="2">
    <location>
        <begin position="50"/>
        <end position="302"/>
    </location>
</feature>
<dbReference type="Pfam" id="PF00248">
    <property type="entry name" value="Aldo_ket_red"/>
    <property type="match status" value="1"/>
</dbReference>
<dbReference type="SUPFAM" id="SSF51430">
    <property type="entry name" value="NAD(P)-linked oxidoreductase"/>
    <property type="match status" value="1"/>
</dbReference>
<reference evidence="3" key="1">
    <citation type="submission" date="2014-08" db="EMBL/GenBank/DDBJ databases">
        <authorList>
            <person name="Sharma Rahul"/>
            <person name="Thines Marco"/>
        </authorList>
    </citation>
    <scope>NUCLEOTIDE SEQUENCE</scope>
</reference>
<dbReference type="GO" id="GO:0005737">
    <property type="term" value="C:cytoplasm"/>
    <property type="evidence" value="ECO:0007669"/>
    <property type="project" value="TreeGrafter"/>
</dbReference>
<dbReference type="Gene3D" id="3.20.20.100">
    <property type="entry name" value="NADP-dependent oxidoreductase domain"/>
    <property type="match status" value="1"/>
</dbReference>
<dbReference type="InterPro" id="IPR050791">
    <property type="entry name" value="Aldo-Keto_reductase"/>
</dbReference>
<accession>A0A0F7SQ82</accession>
<organism evidence="3">
    <name type="scientific">Phaffia rhodozyma</name>
    <name type="common">Yeast</name>
    <name type="synonym">Xanthophyllomyces dendrorhous</name>
    <dbReference type="NCBI Taxonomy" id="264483"/>
    <lineage>
        <taxon>Eukaryota</taxon>
        <taxon>Fungi</taxon>
        <taxon>Dikarya</taxon>
        <taxon>Basidiomycota</taxon>
        <taxon>Agaricomycotina</taxon>
        <taxon>Tremellomycetes</taxon>
        <taxon>Cystofilobasidiales</taxon>
        <taxon>Mrakiaceae</taxon>
        <taxon>Phaffia</taxon>
    </lineage>
</organism>
<evidence type="ECO:0000259" key="2">
    <source>
        <dbReference type="Pfam" id="PF00248"/>
    </source>
</evidence>
<proteinExistence type="predicted"/>
<evidence type="ECO:0000313" key="3">
    <source>
        <dbReference type="EMBL" id="CED82670.1"/>
    </source>
</evidence>
<dbReference type="PANTHER" id="PTHR43625:SF40">
    <property type="entry name" value="ALDO-KETO REDUCTASE YAKC [NADP(+)]"/>
    <property type="match status" value="1"/>
</dbReference>
<keyword evidence="1" id="KW-0560">Oxidoreductase</keyword>
<dbReference type="InterPro" id="IPR036812">
    <property type="entry name" value="NAD(P)_OxRdtase_dom_sf"/>
</dbReference>
<name>A0A0F7SQ82_PHARH</name>
<evidence type="ECO:0000256" key="1">
    <source>
        <dbReference type="ARBA" id="ARBA00023002"/>
    </source>
</evidence>
<sequence length="321" mass="35691">MSTQSFIPTVDFFGHQVSKIGFGAMDCPSSTALVTRKNLRRRFEPASNTDMYGSGENEKLLAPFLKSDRDRIFICTKFGIVRGPGGSFAGLRGDPEYVKSACEASLKRLGVDVIDLYYQHRVDPNTPIEDTVRALKELQTAGKIRYIGLSECSADTLRRASKIAKIHAVQWEYSVFTPDVETNGVLDACKELDVKLVAYSPLGRGIIGCTWKSSEEIPEGDFRKALPRFQGDAFHANMKLVEGLKEIAAKKNITANQLALAWVMDQGAIPIPGTKRVKYLEDNNQAVSVNISKDEHEAIRKLMKDIQIKGDRYHDMTNVNA</sequence>